<evidence type="ECO:0000256" key="1">
    <source>
        <dbReference type="ARBA" id="ARBA00008270"/>
    </source>
</evidence>
<name>A0A1W6ZEG6_9BORD</name>
<feature type="active site" evidence="2">
    <location>
        <position position="47"/>
    </location>
</feature>
<organism evidence="3 4">
    <name type="scientific">Bordetella genomosp. 13</name>
    <dbReference type="NCBI Taxonomy" id="463040"/>
    <lineage>
        <taxon>Bacteria</taxon>
        <taxon>Pseudomonadati</taxon>
        <taxon>Pseudomonadota</taxon>
        <taxon>Betaproteobacteria</taxon>
        <taxon>Burkholderiales</taxon>
        <taxon>Alcaligenaceae</taxon>
        <taxon>Bordetella</taxon>
    </lineage>
</organism>
<dbReference type="InterPro" id="IPR003719">
    <property type="entry name" value="Phenazine_PhzF-like"/>
</dbReference>
<dbReference type="AlphaFoldDB" id="A0A1W6ZEG6"/>
<sequence>MPSYAFRLVNVFAESTFGGNPLCVFEDARGMDDALMLNLAVQFNLSETTFIFPSEQADAHVRIYTPGYEMRFAGHPTLGTAHVVRDLGMAGDALTLEVKAGVVPVVAQGDRWTFTAPSRGAPAVTPPSAPAGDIAALMGLSADDLLDEPMWVDTGIDQLLIPVKSLEAVRRARPDSSRLDAWPRSSLGRRTAYVFAFGDTADDGRQAVLARYFFAKDAGGVVEDPATGSACANLGGWLLAGRRPMPARIAVSQGEQAGRPCTLYLDVEAEGVIRVGGRVVALGRGEIVLPDATAARSAMQGTGR</sequence>
<accession>A0A1W6ZEG6</accession>
<proteinExistence type="inferred from homology"/>
<dbReference type="STRING" id="463040.CAL15_16150"/>
<evidence type="ECO:0000256" key="2">
    <source>
        <dbReference type="PIRSR" id="PIRSR016184-1"/>
    </source>
</evidence>
<dbReference type="PANTHER" id="PTHR13774">
    <property type="entry name" value="PHENAZINE BIOSYNTHESIS PROTEIN"/>
    <property type="match status" value="1"/>
</dbReference>
<dbReference type="NCBIfam" id="TIGR00654">
    <property type="entry name" value="PhzF_family"/>
    <property type="match status" value="1"/>
</dbReference>
<dbReference type="PIRSF" id="PIRSF016184">
    <property type="entry name" value="PhzC_PhzF"/>
    <property type="match status" value="1"/>
</dbReference>
<dbReference type="SUPFAM" id="SSF54506">
    <property type="entry name" value="Diaminopimelate epimerase-like"/>
    <property type="match status" value="1"/>
</dbReference>
<evidence type="ECO:0000313" key="3">
    <source>
        <dbReference type="EMBL" id="ARP95773.1"/>
    </source>
</evidence>
<gene>
    <name evidence="3" type="ORF">CAL15_16150</name>
</gene>
<comment type="similarity">
    <text evidence="1">Belongs to the PhzF family.</text>
</comment>
<evidence type="ECO:0000313" key="4">
    <source>
        <dbReference type="Proteomes" id="UP000194161"/>
    </source>
</evidence>
<dbReference type="KEGG" id="bgm:CAL15_16150"/>
<dbReference type="Proteomes" id="UP000194161">
    <property type="component" value="Chromosome"/>
</dbReference>
<keyword evidence="4" id="KW-1185">Reference proteome</keyword>
<dbReference type="OrthoDB" id="9788221at2"/>
<dbReference type="Gene3D" id="3.10.310.10">
    <property type="entry name" value="Diaminopimelate Epimerase, Chain A, domain 1"/>
    <property type="match status" value="2"/>
</dbReference>
<dbReference type="EMBL" id="CP021111">
    <property type="protein sequence ID" value="ARP95773.1"/>
    <property type="molecule type" value="Genomic_DNA"/>
</dbReference>
<protein>
    <submittedName>
        <fullName evidence="3">Phenazine biosynthesis protein PhzC/PhzF</fullName>
    </submittedName>
</protein>
<dbReference type="Pfam" id="PF02567">
    <property type="entry name" value="PhzC-PhzF"/>
    <property type="match status" value="1"/>
</dbReference>
<dbReference type="PANTHER" id="PTHR13774:SF32">
    <property type="entry name" value="ANTISENSE-ENHANCING SEQUENCE 1"/>
    <property type="match status" value="1"/>
</dbReference>
<dbReference type="GO" id="GO:0016853">
    <property type="term" value="F:isomerase activity"/>
    <property type="evidence" value="ECO:0007669"/>
    <property type="project" value="TreeGrafter"/>
</dbReference>
<dbReference type="GO" id="GO:0005737">
    <property type="term" value="C:cytoplasm"/>
    <property type="evidence" value="ECO:0007669"/>
    <property type="project" value="TreeGrafter"/>
</dbReference>
<dbReference type="RefSeq" id="WP_086079533.1">
    <property type="nucleotide sequence ID" value="NZ_CP021111.1"/>
</dbReference>
<reference evidence="3 4" key="1">
    <citation type="submission" date="2017-05" db="EMBL/GenBank/DDBJ databases">
        <title>Complete and WGS of Bordetella genogroups.</title>
        <authorList>
            <person name="Spilker T."/>
            <person name="LiPuma J."/>
        </authorList>
    </citation>
    <scope>NUCLEOTIDE SEQUENCE [LARGE SCALE GENOMIC DNA]</scope>
    <source>
        <strain evidence="3 4">AU7206</strain>
    </source>
</reference>